<dbReference type="SUPFAM" id="SSF46689">
    <property type="entry name" value="Homeodomain-like"/>
    <property type="match status" value="1"/>
</dbReference>
<dbReference type="InterPro" id="IPR017884">
    <property type="entry name" value="SANT_dom"/>
</dbReference>
<keyword evidence="2" id="KW-0805">Transcription regulation</keyword>
<dbReference type="FunFam" id="1.10.10.60:FF:000154">
    <property type="entry name" value="Transcription factor SRM1"/>
    <property type="match status" value="1"/>
</dbReference>
<dbReference type="PROSITE" id="PS50090">
    <property type="entry name" value="MYB_LIKE"/>
    <property type="match status" value="1"/>
</dbReference>
<dbReference type="EMBL" id="LXQA010011101">
    <property type="protein sequence ID" value="MCH86872.1"/>
    <property type="molecule type" value="Genomic_DNA"/>
</dbReference>
<comment type="caution">
    <text evidence="8">The sequence shown here is derived from an EMBL/GenBank/DDBJ whole genome shotgun (WGS) entry which is preliminary data.</text>
</comment>
<dbReference type="Gene3D" id="1.10.10.60">
    <property type="entry name" value="Homeodomain-like"/>
    <property type="match status" value="1"/>
</dbReference>
<dbReference type="Pfam" id="PF23082">
    <property type="entry name" value="Myb_DNA-binding_2"/>
    <property type="match status" value="1"/>
</dbReference>
<dbReference type="SMART" id="SM00717">
    <property type="entry name" value="SANT"/>
    <property type="match status" value="1"/>
</dbReference>
<feature type="region of interest" description="Disordered" evidence="5">
    <location>
        <begin position="142"/>
        <end position="163"/>
    </location>
</feature>
<dbReference type="PROSITE" id="PS51293">
    <property type="entry name" value="SANT"/>
    <property type="match status" value="1"/>
</dbReference>
<proteinExistence type="predicted"/>
<dbReference type="GO" id="GO:0005634">
    <property type="term" value="C:nucleus"/>
    <property type="evidence" value="ECO:0007669"/>
    <property type="project" value="UniProtKB-SubCell"/>
</dbReference>
<evidence type="ECO:0000256" key="3">
    <source>
        <dbReference type="ARBA" id="ARBA00023163"/>
    </source>
</evidence>
<sequence>MASMSATGSWSAEDNKAFERAIIDFDKDTPDRWSNVAQAVGGGKTAEDVERHYELLLRDINLIESDQVPLPNYNDVELGEEGSTDNENENEWEDRGSFDEKKKLLLEDVANTIVQSEVLVQQKHPVVTQKDDNLKVVTAGNQSTTEVPEVDNEQPTADDIVTPTPTSLVAGRHEVPDNDEIEGQNFVSQETHAEPVHQLNNDDGEDIRMVPATQLVRVVNDEEFDDVVQKDLQVVKKLCADMAEANQGQQEESFAPFVSKSRKKKNKNLAKSVGHPYHTRSKGAPLTCLYEDHLIFQHHVADNSCAA</sequence>
<evidence type="ECO:0000256" key="1">
    <source>
        <dbReference type="ARBA" id="ARBA00004123"/>
    </source>
</evidence>
<organism evidence="8 9">
    <name type="scientific">Trifolium medium</name>
    <dbReference type="NCBI Taxonomy" id="97028"/>
    <lineage>
        <taxon>Eukaryota</taxon>
        <taxon>Viridiplantae</taxon>
        <taxon>Streptophyta</taxon>
        <taxon>Embryophyta</taxon>
        <taxon>Tracheophyta</taxon>
        <taxon>Spermatophyta</taxon>
        <taxon>Magnoliopsida</taxon>
        <taxon>eudicotyledons</taxon>
        <taxon>Gunneridae</taxon>
        <taxon>Pentapetalae</taxon>
        <taxon>rosids</taxon>
        <taxon>fabids</taxon>
        <taxon>Fabales</taxon>
        <taxon>Fabaceae</taxon>
        <taxon>Papilionoideae</taxon>
        <taxon>50 kb inversion clade</taxon>
        <taxon>NPAAA clade</taxon>
        <taxon>Hologalegina</taxon>
        <taxon>IRL clade</taxon>
        <taxon>Trifolieae</taxon>
        <taxon>Trifolium</taxon>
    </lineage>
</organism>
<dbReference type="AlphaFoldDB" id="A0A392MH99"/>
<dbReference type="InterPro" id="IPR001005">
    <property type="entry name" value="SANT/Myb"/>
</dbReference>
<evidence type="ECO:0000256" key="4">
    <source>
        <dbReference type="ARBA" id="ARBA00023242"/>
    </source>
</evidence>
<dbReference type="InterPro" id="IPR009057">
    <property type="entry name" value="Homeodomain-like_sf"/>
</dbReference>
<gene>
    <name evidence="8" type="ORF">A2U01_0007732</name>
</gene>
<dbReference type="GO" id="GO:0003700">
    <property type="term" value="F:DNA-binding transcription factor activity"/>
    <property type="evidence" value="ECO:0007669"/>
    <property type="project" value="InterPro"/>
</dbReference>
<feature type="domain" description="SANT" evidence="7">
    <location>
        <begin position="5"/>
        <end position="61"/>
    </location>
</feature>
<dbReference type="InterPro" id="IPR044636">
    <property type="entry name" value="RADIALIS-like"/>
</dbReference>
<dbReference type="PANTHER" id="PTHR43952:SF53">
    <property type="entry name" value="TRANSCRIPTION FACTOR MYB_SANT FAMILY-RELATED"/>
    <property type="match status" value="1"/>
</dbReference>
<reference evidence="8 9" key="1">
    <citation type="journal article" date="2018" name="Front. Plant Sci.">
        <title>Red Clover (Trifolium pratense) and Zigzag Clover (T. medium) - A Picture of Genomic Similarities and Differences.</title>
        <authorList>
            <person name="Dluhosova J."/>
            <person name="Istvanek J."/>
            <person name="Nedelnik J."/>
            <person name="Repkova J."/>
        </authorList>
    </citation>
    <scope>NUCLEOTIDE SEQUENCE [LARGE SCALE GENOMIC DNA]</scope>
    <source>
        <strain evidence="9">cv. 10/8</strain>
        <tissue evidence="8">Leaf</tissue>
    </source>
</reference>
<keyword evidence="4" id="KW-0539">Nucleus</keyword>
<protein>
    <submittedName>
        <fullName evidence="8">Protein RADIALIS-like 1-like</fullName>
    </submittedName>
</protein>
<feature type="domain" description="Myb-like" evidence="6">
    <location>
        <begin position="8"/>
        <end position="57"/>
    </location>
</feature>
<evidence type="ECO:0000259" key="6">
    <source>
        <dbReference type="PROSITE" id="PS50090"/>
    </source>
</evidence>
<evidence type="ECO:0000259" key="7">
    <source>
        <dbReference type="PROSITE" id="PS51293"/>
    </source>
</evidence>
<evidence type="ECO:0000313" key="9">
    <source>
        <dbReference type="Proteomes" id="UP000265520"/>
    </source>
</evidence>
<evidence type="ECO:0000256" key="5">
    <source>
        <dbReference type="SAM" id="MobiDB-lite"/>
    </source>
</evidence>
<feature type="compositionally biased region" description="Acidic residues" evidence="5">
    <location>
        <begin position="77"/>
        <end position="92"/>
    </location>
</feature>
<feature type="region of interest" description="Disordered" evidence="5">
    <location>
        <begin position="245"/>
        <end position="277"/>
    </location>
</feature>
<dbReference type="PANTHER" id="PTHR43952">
    <property type="entry name" value="MYB FAMILY TRANSCRIPTION FACTOR-RELATED"/>
    <property type="match status" value="1"/>
</dbReference>
<dbReference type="Proteomes" id="UP000265520">
    <property type="component" value="Unassembled WGS sequence"/>
</dbReference>
<evidence type="ECO:0000256" key="2">
    <source>
        <dbReference type="ARBA" id="ARBA00023015"/>
    </source>
</evidence>
<evidence type="ECO:0000313" key="8">
    <source>
        <dbReference type="EMBL" id="MCH86872.1"/>
    </source>
</evidence>
<dbReference type="CDD" id="cd00167">
    <property type="entry name" value="SANT"/>
    <property type="match status" value="1"/>
</dbReference>
<comment type="subcellular location">
    <subcellularLocation>
        <location evidence="1">Nucleus</location>
    </subcellularLocation>
</comment>
<feature type="region of interest" description="Disordered" evidence="5">
    <location>
        <begin position="72"/>
        <end position="96"/>
    </location>
</feature>
<keyword evidence="9" id="KW-1185">Reference proteome</keyword>
<accession>A0A392MH99</accession>
<name>A0A392MH99_9FABA</name>
<keyword evidence="3" id="KW-0804">Transcription</keyword>